<evidence type="ECO:0000259" key="10">
    <source>
        <dbReference type="Pfam" id="PF08669"/>
    </source>
</evidence>
<evidence type="ECO:0000256" key="2">
    <source>
        <dbReference type="ARBA" id="ARBA00012616"/>
    </source>
</evidence>
<dbReference type="Gene3D" id="2.40.30.110">
    <property type="entry name" value="Aminomethyltransferase beta-barrel domains"/>
    <property type="match status" value="1"/>
</dbReference>
<dbReference type="GO" id="GO:0008168">
    <property type="term" value="F:methyltransferase activity"/>
    <property type="evidence" value="ECO:0007669"/>
    <property type="project" value="UniProtKB-KW"/>
</dbReference>
<feature type="domain" description="GCVT N-terminal" evidence="9">
    <location>
        <begin position="12"/>
        <end position="269"/>
    </location>
</feature>
<evidence type="ECO:0000256" key="4">
    <source>
        <dbReference type="ARBA" id="ARBA00022679"/>
    </source>
</evidence>
<accession>G7H7J6</accession>
<evidence type="ECO:0000259" key="9">
    <source>
        <dbReference type="Pfam" id="PF01571"/>
    </source>
</evidence>
<dbReference type="InterPro" id="IPR022903">
    <property type="entry name" value="GcvT_bac"/>
</dbReference>
<dbReference type="GO" id="GO:0019464">
    <property type="term" value="P:glycine decarboxylation via glycine cleavage system"/>
    <property type="evidence" value="ECO:0007669"/>
    <property type="project" value="UniProtKB-UniRule"/>
</dbReference>
<proteinExistence type="inferred from homology"/>
<keyword evidence="3 7" id="KW-0032">Aminotransferase</keyword>
<dbReference type="GO" id="GO:0005960">
    <property type="term" value="C:glycine cleavage complex"/>
    <property type="evidence" value="ECO:0007669"/>
    <property type="project" value="InterPro"/>
</dbReference>
<evidence type="ECO:0000256" key="3">
    <source>
        <dbReference type="ARBA" id="ARBA00022576"/>
    </source>
</evidence>
<dbReference type="Pfam" id="PF01571">
    <property type="entry name" value="GCV_T"/>
    <property type="match status" value="1"/>
</dbReference>
<dbReference type="InterPro" id="IPR029043">
    <property type="entry name" value="GcvT/YgfZ_C"/>
</dbReference>
<dbReference type="PANTHER" id="PTHR43757">
    <property type="entry name" value="AMINOMETHYLTRANSFERASE"/>
    <property type="match status" value="1"/>
</dbReference>
<evidence type="ECO:0000313" key="12">
    <source>
        <dbReference type="Proteomes" id="UP000035088"/>
    </source>
</evidence>
<dbReference type="Gene3D" id="3.30.70.1400">
    <property type="entry name" value="Aminomethyltransferase beta-barrel domains"/>
    <property type="match status" value="1"/>
</dbReference>
<feature type="domain" description="Aminomethyltransferase C-terminal" evidence="10">
    <location>
        <begin position="288"/>
        <end position="368"/>
    </location>
</feature>
<dbReference type="HAMAP" id="MF_00259">
    <property type="entry name" value="GcvT"/>
    <property type="match status" value="1"/>
</dbReference>
<comment type="function">
    <text evidence="7">The glycine cleavage system catalyzes the degradation of glycine.</text>
</comment>
<reference evidence="11 12" key="1">
    <citation type="submission" date="2011-11" db="EMBL/GenBank/DDBJ databases">
        <title>Whole genome shotgun sequence of Gordonia araii NBRC 100433.</title>
        <authorList>
            <person name="Yoshida Y."/>
            <person name="Hosoyama A."/>
            <person name="Tsuchikane K."/>
            <person name="Katsumata H."/>
            <person name="Yamazaki S."/>
            <person name="Fujita N."/>
        </authorList>
    </citation>
    <scope>NUCLEOTIDE SEQUENCE [LARGE SCALE GENOMIC DNA]</scope>
    <source>
        <strain evidence="11 12">NBRC 100433</strain>
    </source>
</reference>
<evidence type="ECO:0000256" key="5">
    <source>
        <dbReference type="ARBA" id="ARBA00031395"/>
    </source>
</evidence>
<dbReference type="Gene3D" id="4.10.1250.10">
    <property type="entry name" value="Aminomethyltransferase fragment"/>
    <property type="match status" value="1"/>
</dbReference>
<dbReference type="FunFam" id="3.30.70.1400:FF:000001">
    <property type="entry name" value="Aminomethyltransferase"/>
    <property type="match status" value="1"/>
</dbReference>
<evidence type="ECO:0000256" key="8">
    <source>
        <dbReference type="PIRSR" id="PIRSR006487-1"/>
    </source>
</evidence>
<protein>
    <recommendedName>
        <fullName evidence="2 7">Aminomethyltransferase</fullName>
        <ecNumber evidence="2 7">2.1.2.10</ecNumber>
    </recommendedName>
    <alternativeName>
        <fullName evidence="5 7">Glycine cleavage system T protein</fullName>
    </alternativeName>
</protein>
<dbReference type="GO" id="GO:0005829">
    <property type="term" value="C:cytosol"/>
    <property type="evidence" value="ECO:0007669"/>
    <property type="project" value="TreeGrafter"/>
</dbReference>
<dbReference type="OrthoDB" id="9774591at2"/>
<dbReference type="NCBIfam" id="NF001567">
    <property type="entry name" value="PRK00389.1"/>
    <property type="match status" value="1"/>
</dbReference>
<dbReference type="SUPFAM" id="SSF101790">
    <property type="entry name" value="Aminomethyltransferase beta-barrel domain"/>
    <property type="match status" value="1"/>
</dbReference>
<evidence type="ECO:0000256" key="6">
    <source>
        <dbReference type="ARBA" id="ARBA00047665"/>
    </source>
</evidence>
<dbReference type="NCBIfam" id="TIGR00528">
    <property type="entry name" value="gcvT"/>
    <property type="match status" value="1"/>
</dbReference>
<feature type="binding site" evidence="8">
    <location>
        <position position="202"/>
    </location>
    <ligand>
        <name>substrate</name>
    </ligand>
</feature>
<dbReference type="EC" id="2.1.2.10" evidence="2 7"/>
<keyword evidence="12" id="KW-1185">Reference proteome</keyword>
<dbReference type="STRING" id="1073574.GOARA_089_00030"/>
<dbReference type="GO" id="GO:0008483">
    <property type="term" value="F:transaminase activity"/>
    <property type="evidence" value="ECO:0007669"/>
    <property type="project" value="UniProtKB-KW"/>
</dbReference>
<dbReference type="Proteomes" id="UP000035088">
    <property type="component" value="Unassembled WGS sequence"/>
</dbReference>
<keyword evidence="4 7" id="KW-0808">Transferase</keyword>
<dbReference type="Gene3D" id="3.30.1360.120">
    <property type="entry name" value="Probable tRNA modification gtpase trme, domain 1"/>
    <property type="match status" value="1"/>
</dbReference>
<keyword evidence="11" id="KW-0489">Methyltransferase</keyword>
<dbReference type="GO" id="GO:0032259">
    <property type="term" value="P:methylation"/>
    <property type="evidence" value="ECO:0007669"/>
    <property type="project" value="UniProtKB-KW"/>
</dbReference>
<comment type="catalytic activity">
    <reaction evidence="6 7">
        <text>N(6)-[(R)-S(8)-aminomethyldihydrolipoyl]-L-lysyl-[protein] + (6S)-5,6,7,8-tetrahydrofolate = N(6)-[(R)-dihydrolipoyl]-L-lysyl-[protein] + (6R)-5,10-methylene-5,6,7,8-tetrahydrofolate + NH4(+)</text>
        <dbReference type="Rhea" id="RHEA:16945"/>
        <dbReference type="Rhea" id="RHEA-COMP:10475"/>
        <dbReference type="Rhea" id="RHEA-COMP:10492"/>
        <dbReference type="ChEBI" id="CHEBI:15636"/>
        <dbReference type="ChEBI" id="CHEBI:28938"/>
        <dbReference type="ChEBI" id="CHEBI:57453"/>
        <dbReference type="ChEBI" id="CHEBI:83100"/>
        <dbReference type="ChEBI" id="CHEBI:83143"/>
        <dbReference type="EC" id="2.1.2.10"/>
    </reaction>
</comment>
<dbReference type="RefSeq" id="WP_007323895.1">
    <property type="nucleotide sequence ID" value="NZ_BAEE01000089.1"/>
</dbReference>
<gene>
    <name evidence="7 11" type="primary">gcvT</name>
    <name evidence="11" type="ORF">GOARA_089_00030</name>
</gene>
<evidence type="ECO:0000256" key="1">
    <source>
        <dbReference type="ARBA" id="ARBA00008609"/>
    </source>
</evidence>
<dbReference type="InterPro" id="IPR013977">
    <property type="entry name" value="GcvT_C"/>
</dbReference>
<evidence type="ECO:0000256" key="7">
    <source>
        <dbReference type="HAMAP-Rule" id="MF_00259"/>
    </source>
</evidence>
<dbReference type="InterPro" id="IPR027266">
    <property type="entry name" value="TrmE/GcvT-like"/>
</dbReference>
<dbReference type="Pfam" id="PF08669">
    <property type="entry name" value="GCV_T_C"/>
    <property type="match status" value="1"/>
</dbReference>
<dbReference type="SUPFAM" id="SSF103025">
    <property type="entry name" value="Folate-binding domain"/>
    <property type="match status" value="1"/>
</dbReference>
<dbReference type="InterPro" id="IPR006222">
    <property type="entry name" value="GCVT_N"/>
</dbReference>
<dbReference type="PANTHER" id="PTHR43757:SF2">
    <property type="entry name" value="AMINOMETHYLTRANSFERASE, MITOCHONDRIAL"/>
    <property type="match status" value="1"/>
</dbReference>
<dbReference type="GO" id="GO:0004047">
    <property type="term" value="F:aminomethyltransferase activity"/>
    <property type="evidence" value="ECO:0007669"/>
    <property type="project" value="UniProtKB-UniRule"/>
</dbReference>
<comment type="subunit">
    <text evidence="7">The glycine cleavage system is composed of four proteins: P, T, L and H.</text>
</comment>
<dbReference type="AlphaFoldDB" id="G7H7J6"/>
<dbReference type="PIRSF" id="PIRSF006487">
    <property type="entry name" value="GcvT"/>
    <property type="match status" value="1"/>
</dbReference>
<sequence length="372" mass="39005">MSATNDLLQGPLTEQHRELGATFAEFGGWNMPVSYSGTVAEHAAVRQAVGLFDVSHLGKALVRGPGAADFCNATLTNDLRKIAPGKAQYTMCCNDSGGVVDDLIAYLVSDEEVFLVPNAANTAAVVAALSAVAPDEVHITDQHRDYGVLAVQGPRSAEVLAALGLPTDMEYMAFVDAVATIDGAPCPLRVCRTGYTGEHGYEVLPAWAETPAVFAALLREVTAREGLPAGLGARDTLRTEMGYALHGHELSPEITPNQARTGWAVGWEKPAFFGRDALTAEKEQGPARRLYGLRATGRGIPRADCAVLSGPDGEAIGICTSGTFSPTAQVGIALALLDTASGVKKGDTVVVDVRGRGLPCEVVLPPFVESHV</sequence>
<name>G7H7J6_9ACTN</name>
<organism evidence="11 12">
    <name type="scientific">Gordonia araii NBRC 100433</name>
    <dbReference type="NCBI Taxonomy" id="1073574"/>
    <lineage>
        <taxon>Bacteria</taxon>
        <taxon>Bacillati</taxon>
        <taxon>Actinomycetota</taxon>
        <taxon>Actinomycetes</taxon>
        <taxon>Mycobacteriales</taxon>
        <taxon>Gordoniaceae</taxon>
        <taxon>Gordonia</taxon>
    </lineage>
</organism>
<dbReference type="InterPro" id="IPR006223">
    <property type="entry name" value="GcvT"/>
</dbReference>
<comment type="similarity">
    <text evidence="1 7">Belongs to the GcvT family.</text>
</comment>
<comment type="caution">
    <text evidence="11">The sequence shown here is derived from an EMBL/GenBank/DDBJ whole genome shotgun (WGS) entry which is preliminary data.</text>
</comment>
<dbReference type="InterPro" id="IPR028896">
    <property type="entry name" value="GcvT/YgfZ/DmdA"/>
</dbReference>
<dbReference type="EMBL" id="BAEE01000089">
    <property type="protein sequence ID" value="GAB11821.1"/>
    <property type="molecule type" value="Genomic_DNA"/>
</dbReference>
<evidence type="ECO:0000313" key="11">
    <source>
        <dbReference type="EMBL" id="GAB11821.1"/>
    </source>
</evidence>